<protein>
    <recommendedName>
        <fullName evidence="8">Acetolactate synthase small subunit</fullName>
        <shortName evidence="8">AHAS</shortName>
        <shortName evidence="8">ALS</shortName>
        <ecNumber evidence="8">2.2.1.6</ecNumber>
    </recommendedName>
    <alternativeName>
        <fullName evidence="8">Acetohydroxy-acid synthase small subunit</fullName>
    </alternativeName>
</protein>
<dbReference type="InterPro" id="IPR045865">
    <property type="entry name" value="ACT-like_dom_sf"/>
</dbReference>
<dbReference type="CDD" id="cd04878">
    <property type="entry name" value="ACT_AHAS"/>
    <property type="match status" value="1"/>
</dbReference>
<dbReference type="RefSeq" id="WP_212212336.1">
    <property type="nucleotide sequence ID" value="NZ_JAGUCO010000001.1"/>
</dbReference>
<evidence type="ECO:0000256" key="1">
    <source>
        <dbReference type="ARBA" id="ARBA00004974"/>
    </source>
</evidence>
<dbReference type="Pfam" id="PF10369">
    <property type="entry name" value="ALS_ss_C"/>
    <property type="match status" value="1"/>
</dbReference>
<accession>A0ABS5JPK9</accession>
<dbReference type="SUPFAM" id="SSF55021">
    <property type="entry name" value="ACT-like"/>
    <property type="match status" value="2"/>
</dbReference>
<comment type="function">
    <text evidence="8">Catalyzes the conversion of 2 pyruvate molecules into acetolactate in the first common step of the biosynthetic pathway of the branched-amino acids such as leucine, isoleucine, and valine.</text>
</comment>
<evidence type="ECO:0000256" key="4">
    <source>
        <dbReference type="ARBA" id="ARBA00011744"/>
    </source>
</evidence>
<name>A0ABS5JPK9_9BACT</name>
<dbReference type="GO" id="GO:0003984">
    <property type="term" value="F:acetolactate synthase activity"/>
    <property type="evidence" value="ECO:0007669"/>
    <property type="project" value="UniProtKB-EC"/>
</dbReference>
<evidence type="ECO:0000256" key="7">
    <source>
        <dbReference type="ARBA" id="ARBA00048670"/>
    </source>
</evidence>
<keyword evidence="11" id="KW-1185">Reference proteome</keyword>
<comment type="pathway">
    <text evidence="2 8">Amino-acid biosynthesis; L-valine biosynthesis; L-valine from pyruvate: step 1/4.</text>
</comment>
<dbReference type="InterPro" id="IPR002912">
    <property type="entry name" value="ACT_dom"/>
</dbReference>
<comment type="catalytic activity">
    <reaction evidence="7 8">
        <text>2 pyruvate + H(+) = (2S)-2-acetolactate + CO2</text>
        <dbReference type="Rhea" id="RHEA:25249"/>
        <dbReference type="ChEBI" id="CHEBI:15361"/>
        <dbReference type="ChEBI" id="CHEBI:15378"/>
        <dbReference type="ChEBI" id="CHEBI:16526"/>
        <dbReference type="ChEBI" id="CHEBI:58476"/>
        <dbReference type="EC" id="2.2.1.6"/>
    </reaction>
</comment>
<dbReference type="InterPro" id="IPR054480">
    <property type="entry name" value="AHAS_small-like_ACT"/>
</dbReference>
<keyword evidence="8 10" id="KW-0808">Transferase</keyword>
<gene>
    <name evidence="10" type="primary">ilvN</name>
    <name evidence="10" type="ORF">KEM10_01025</name>
</gene>
<feature type="domain" description="ACT" evidence="9">
    <location>
        <begin position="6"/>
        <end position="80"/>
    </location>
</feature>
<dbReference type="PROSITE" id="PS51671">
    <property type="entry name" value="ACT"/>
    <property type="match status" value="1"/>
</dbReference>
<comment type="pathway">
    <text evidence="1 8">Amino-acid biosynthesis; L-isoleucine biosynthesis; L-isoleucine from 2-oxobutanoate: step 1/4.</text>
</comment>
<comment type="caution">
    <text evidence="10">The sequence shown here is derived from an EMBL/GenBank/DDBJ whole genome shotgun (WGS) entry which is preliminary data.</text>
</comment>
<evidence type="ECO:0000256" key="2">
    <source>
        <dbReference type="ARBA" id="ARBA00005025"/>
    </source>
</evidence>
<comment type="subunit">
    <text evidence="4 8">Dimer of large and small chains.</text>
</comment>
<reference evidence="10 11" key="1">
    <citation type="journal article" date="2015" name="Int. J. Syst. Evol. Microbiol.">
        <title>Carboxylicivirga linearis sp. nov., isolated from a sea cucumber culture pond.</title>
        <authorList>
            <person name="Wang F.Q."/>
            <person name="Zhou Y.X."/>
            <person name="Lin X.Z."/>
            <person name="Chen G.J."/>
            <person name="Du Z.J."/>
        </authorList>
    </citation>
    <scope>NUCLEOTIDE SEQUENCE [LARGE SCALE GENOMIC DNA]</scope>
    <source>
        <strain evidence="10 11">FB218</strain>
    </source>
</reference>
<evidence type="ECO:0000313" key="11">
    <source>
        <dbReference type="Proteomes" id="UP000708576"/>
    </source>
</evidence>
<dbReference type="Pfam" id="PF22629">
    <property type="entry name" value="ACT_AHAS_ss"/>
    <property type="match status" value="1"/>
</dbReference>
<comment type="similarity">
    <text evidence="3 8">Belongs to the acetolactate synthase small subunit family.</text>
</comment>
<evidence type="ECO:0000259" key="9">
    <source>
        <dbReference type="PROSITE" id="PS51671"/>
    </source>
</evidence>
<organism evidence="10 11">
    <name type="scientific">Carboxylicivirga linearis</name>
    <dbReference type="NCBI Taxonomy" id="1628157"/>
    <lineage>
        <taxon>Bacteria</taxon>
        <taxon>Pseudomonadati</taxon>
        <taxon>Bacteroidota</taxon>
        <taxon>Bacteroidia</taxon>
        <taxon>Marinilabiliales</taxon>
        <taxon>Marinilabiliaceae</taxon>
        <taxon>Carboxylicivirga</taxon>
    </lineage>
</organism>
<evidence type="ECO:0000313" key="10">
    <source>
        <dbReference type="EMBL" id="MBS2096838.1"/>
    </source>
</evidence>
<keyword evidence="5 8" id="KW-0028">Amino-acid biosynthesis</keyword>
<dbReference type="PANTHER" id="PTHR30239:SF0">
    <property type="entry name" value="ACETOLACTATE SYNTHASE SMALL SUBUNIT 1, CHLOROPLASTIC"/>
    <property type="match status" value="1"/>
</dbReference>
<dbReference type="Gene3D" id="3.30.70.260">
    <property type="match status" value="1"/>
</dbReference>
<dbReference type="InterPro" id="IPR027271">
    <property type="entry name" value="Acetolactate_synth/TF_NikR_C"/>
</dbReference>
<evidence type="ECO:0000256" key="8">
    <source>
        <dbReference type="RuleBase" id="RU368092"/>
    </source>
</evidence>
<keyword evidence="6 8" id="KW-0100">Branched-chain amino acid biosynthesis</keyword>
<sequence length="180" mass="20743">MKQEFTISIYSENHVGLLNQVTTIFTRRHINIESLTTSESAIPGVHKFTIVVFTSRDTINKLLGQIERRIDVLKAFVFTAEEIIHQEVALYKVKTEALLNSNEIEKLVRQYGARILEVTNEYTVIEKTGHKEETQELFDKLDRFGVTQFVRSGRIAVTKLNQELLSNYLVKLDNDKSILD</sequence>
<evidence type="ECO:0000256" key="6">
    <source>
        <dbReference type="ARBA" id="ARBA00023304"/>
    </source>
</evidence>
<dbReference type="EC" id="2.2.1.6" evidence="8"/>
<dbReference type="InterPro" id="IPR039557">
    <property type="entry name" value="AHAS_ACT"/>
</dbReference>
<evidence type="ECO:0000256" key="3">
    <source>
        <dbReference type="ARBA" id="ARBA00006341"/>
    </source>
</evidence>
<dbReference type="Gene3D" id="3.30.70.1150">
    <property type="entry name" value="ACT-like. Chain A, domain 2"/>
    <property type="match status" value="1"/>
</dbReference>
<dbReference type="PANTHER" id="PTHR30239">
    <property type="entry name" value="ACETOLACTATE SYNTHASE SMALL SUBUNIT"/>
    <property type="match status" value="1"/>
</dbReference>
<dbReference type="InterPro" id="IPR004789">
    <property type="entry name" value="Acetalactate_synth_ssu"/>
</dbReference>
<evidence type="ECO:0000256" key="5">
    <source>
        <dbReference type="ARBA" id="ARBA00022605"/>
    </source>
</evidence>
<proteinExistence type="inferred from homology"/>
<dbReference type="InterPro" id="IPR019455">
    <property type="entry name" value="Acetolactate_synth_ssu_C"/>
</dbReference>
<dbReference type="NCBIfam" id="TIGR00119">
    <property type="entry name" value="acolac_sm"/>
    <property type="match status" value="1"/>
</dbReference>
<dbReference type="Proteomes" id="UP000708576">
    <property type="component" value="Unassembled WGS sequence"/>
</dbReference>
<dbReference type="EMBL" id="JAGUCO010000001">
    <property type="protein sequence ID" value="MBS2096838.1"/>
    <property type="molecule type" value="Genomic_DNA"/>
</dbReference>